<evidence type="ECO:0000256" key="6">
    <source>
        <dbReference type="SAM" id="Coils"/>
    </source>
</evidence>
<dbReference type="EMBL" id="CP000323">
    <property type="protein sequence ID" value="ABE74703.1"/>
    <property type="molecule type" value="Genomic_DNA"/>
</dbReference>
<dbReference type="InterPro" id="IPR045063">
    <property type="entry name" value="Dynamin_N"/>
</dbReference>
<evidence type="ECO:0000313" key="9">
    <source>
        <dbReference type="Proteomes" id="UP000002425"/>
    </source>
</evidence>
<dbReference type="eggNOG" id="COG0699">
    <property type="taxonomic scope" value="Bacteria"/>
</dbReference>
<evidence type="ECO:0000256" key="2">
    <source>
        <dbReference type="ARBA" id="ARBA00022741"/>
    </source>
</evidence>
<dbReference type="GO" id="GO:0008053">
    <property type="term" value="P:mitochondrial fusion"/>
    <property type="evidence" value="ECO:0007669"/>
    <property type="project" value="TreeGrafter"/>
</dbReference>
<evidence type="ECO:0000256" key="4">
    <source>
        <dbReference type="ARBA" id="ARBA00023134"/>
    </source>
</evidence>
<dbReference type="KEGG" id="pcr:Pcryo_0922"/>
<dbReference type="GO" id="GO:0016020">
    <property type="term" value="C:membrane"/>
    <property type="evidence" value="ECO:0007669"/>
    <property type="project" value="UniProtKB-SubCell"/>
</dbReference>
<proteinExistence type="predicted"/>
<keyword evidence="6" id="KW-0175">Coiled coil</keyword>
<keyword evidence="5" id="KW-0472">Membrane</keyword>
<accession>Q1QCA0</accession>
<evidence type="ECO:0000256" key="5">
    <source>
        <dbReference type="ARBA" id="ARBA00023136"/>
    </source>
</evidence>
<organism evidence="8 9">
    <name type="scientific">Psychrobacter cryohalolentis (strain ATCC BAA-1226 / DSM 17306 / VKM B-2378 / K5)</name>
    <dbReference type="NCBI Taxonomy" id="335284"/>
    <lineage>
        <taxon>Bacteria</taxon>
        <taxon>Pseudomonadati</taxon>
        <taxon>Pseudomonadota</taxon>
        <taxon>Gammaproteobacteria</taxon>
        <taxon>Moraxellales</taxon>
        <taxon>Moraxellaceae</taxon>
        <taxon>Psychrobacter</taxon>
    </lineage>
</organism>
<dbReference type="Pfam" id="PF00350">
    <property type="entry name" value="Dynamin_N"/>
    <property type="match status" value="1"/>
</dbReference>
<evidence type="ECO:0000259" key="7">
    <source>
        <dbReference type="Pfam" id="PF00350"/>
    </source>
</evidence>
<dbReference type="RefSeq" id="WP_011513264.1">
    <property type="nucleotide sequence ID" value="NC_007969.1"/>
</dbReference>
<gene>
    <name evidence="8" type="ordered locus">Pcryo_0922</name>
</gene>
<keyword evidence="3" id="KW-0378">Hydrolase</keyword>
<comment type="subcellular location">
    <subcellularLocation>
        <location evidence="1">Membrane</location>
    </subcellularLocation>
</comment>
<evidence type="ECO:0000256" key="3">
    <source>
        <dbReference type="ARBA" id="ARBA00022801"/>
    </source>
</evidence>
<dbReference type="Gene3D" id="3.40.50.300">
    <property type="entry name" value="P-loop containing nucleotide triphosphate hydrolases"/>
    <property type="match status" value="1"/>
</dbReference>
<feature type="coiled-coil region" evidence="6">
    <location>
        <begin position="467"/>
        <end position="501"/>
    </location>
</feature>
<dbReference type="GO" id="GO:0003924">
    <property type="term" value="F:GTPase activity"/>
    <property type="evidence" value="ECO:0007669"/>
    <property type="project" value="InterPro"/>
</dbReference>
<dbReference type="STRING" id="335284.Pcryo_0922"/>
<sequence length="766" mass="87735">MINVAITHNPFTVETFFLIDDQKPESNSQFAEYENQRLQLWIEGFFQKLYEIFNGEKEYRVHFKGVEADCTDMEEAVKQANKDGINVKMWCDVVPGSEERLENIQQLVIEAKQDPLFKQYVNTPDILKKFDTAFDKNFDVYVVATMSSGKSTLINAMLGCDLLPALNEATTATIAKITDNDDMPQGHFTVSCTDNKDCIVNEKQKLNLTTKTGSDSASQLMSEWNKSPDVFRINIEGKIPAIEERESVRLVLTDTPGPNNSQDSEHNLTTMRYISDSDRNPLVLYILNGQQLGINDDQSLLKQIADVMSKGGKQSKDRFIFVINKADVFDPEKGEYVEDVVTRAKQYLENNGIANPLVYPVSASLTSLLRKRELSIDLLTRSERGVINAMEELFNEEPRMDLVQYMPLSKKTQEKINNKNYSTALYRSGLPAVEMMIDDYIEKYSLPNRVTRANQALSQIIQQCTNAAELQKSLETDQQALNNLQETINILREKEKQAFKTDGYITKLKKQQKGLRKETAQAFMQEEKILRETTYDFGNKFQGEASKRQAQEKIKKLTHDLQSEFNLRIINLEKIIESDQLEIQSELAADYNKYITSLFNDVSELELPMLEGLKNQIASFNMSLGQNEVQIKHHRVQTGTRTVSASTWYNPFSWFSTTEEAIYENQEEEFVSLDDLWAKRGPEIDAVFENLSAEAVKKVKDNSNKTIDIYIDFMNEEFGERFNNLMADLENKINDKDEREKAINTAKAELNHINTFNTKITNILAL</sequence>
<dbReference type="InterPro" id="IPR027417">
    <property type="entry name" value="P-loop_NTPase"/>
</dbReference>
<dbReference type="AlphaFoldDB" id="Q1QCA0"/>
<evidence type="ECO:0000256" key="1">
    <source>
        <dbReference type="ARBA" id="ARBA00004370"/>
    </source>
</evidence>
<feature type="coiled-coil region" evidence="6">
    <location>
        <begin position="719"/>
        <end position="749"/>
    </location>
</feature>
<name>Q1QCA0_PSYCK</name>
<keyword evidence="2" id="KW-0547">Nucleotide-binding</keyword>
<protein>
    <recommendedName>
        <fullName evidence="7">Dynamin N-terminal domain-containing protein</fullName>
    </recommendedName>
</protein>
<dbReference type="SUPFAM" id="SSF52540">
    <property type="entry name" value="P-loop containing nucleoside triphosphate hydrolases"/>
    <property type="match status" value="1"/>
</dbReference>
<dbReference type="InterPro" id="IPR027094">
    <property type="entry name" value="Mitofusin_fam"/>
</dbReference>
<evidence type="ECO:0000313" key="8">
    <source>
        <dbReference type="EMBL" id="ABE74703.1"/>
    </source>
</evidence>
<dbReference type="Proteomes" id="UP000002425">
    <property type="component" value="Chromosome"/>
</dbReference>
<dbReference type="PANTHER" id="PTHR10465">
    <property type="entry name" value="TRANSMEMBRANE GTPASE FZO1"/>
    <property type="match status" value="1"/>
</dbReference>
<dbReference type="HOGENOM" id="CLU_019738_0_0_6"/>
<keyword evidence="4" id="KW-0342">GTP-binding</keyword>
<feature type="domain" description="Dynamin N-terminal" evidence="7">
    <location>
        <begin position="140"/>
        <end position="325"/>
    </location>
</feature>
<keyword evidence="9" id="KW-1185">Reference proteome</keyword>
<dbReference type="GO" id="GO:0005525">
    <property type="term" value="F:GTP binding"/>
    <property type="evidence" value="ECO:0007669"/>
    <property type="project" value="UniProtKB-KW"/>
</dbReference>
<dbReference type="PANTHER" id="PTHR10465:SF0">
    <property type="entry name" value="SARCALUMENIN"/>
    <property type="match status" value="1"/>
</dbReference>
<reference evidence="8" key="1">
    <citation type="submission" date="2006-03" db="EMBL/GenBank/DDBJ databases">
        <title>Complete sequence of chromosome of Psychrobacter cryohalolentis K5.</title>
        <authorList>
            <consortium name="US DOE Joint Genome Institute"/>
            <person name="Copeland A."/>
            <person name="Lucas S."/>
            <person name="Lapidus A."/>
            <person name="Barry K."/>
            <person name="Detter J.C."/>
            <person name="Glavina del Rio T."/>
            <person name="Hammon N."/>
            <person name="Israni S."/>
            <person name="Dalin E."/>
            <person name="Tice H."/>
            <person name="Pitluck S."/>
            <person name="Brettin T."/>
            <person name="Bruce D."/>
            <person name="Han C."/>
            <person name="Tapia R."/>
            <person name="Sims D.R."/>
            <person name="Gilna P."/>
            <person name="Schmutz J."/>
            <person name="Larimer F."/>
            <person name="Land M."/>
            <person name="Hauser L."/>
            <person name="Kyrpides N."/>
            <person name="Kim E."/>
            <person name="Richardson P."/>
        </authorList>
    </citation>
    <scope>NUCLEOTIDE SEQUENCE</scope>
    <source>
        <strain evidence="8">K5</strain>
    </source>
</reference>